<gene>
    <name evidence="1" type="ORF">JT362_08810</name>
</gene>
<proteinExistence type="predicted"/>
<organism evidence="1 2">
    <name type="scientific">Actinophytocola gossypii</name>
    <dbReference type="NCBI Taxonomy" id="2812003"/>
    <lineage>
        <taxon>Bacteria</taxon>
        <taxon>Bacillati</taxon>
        <taxon>Actinomycetota</taxon>
        <taxon>Actinomycetes</taxon>
        <taxon>Pseudonocardiales</taxon>
        <taxon>Pseudonocardiaceae</taxon>
    </lineage>
</organism>
<name>A0ABT2J5S3_9PSEU</name>
<accession>A0ABT2J5S3</accession>
<comment type="caution">
    <text evidence="1">The sequence shown here is derived from an EMBL/GenBank/DDBJ whole genome shotgun (WGS) entry which is preliminary data.</text>
</comment>
<sequence length="315" mass="35066">MRRPLPAHPAADSLAADAFPTALRTAIQASGLSLDRIQYRLRARGVSVSVTALSYWQSGRRRPERAESLAALGHLESVLGVAPGSLIALLGPPRPRGRVQRESSRLPIEALWSEREPVSKLLKRIDFTTETALTKLSQHDRMDVAVDRGEKRISVRQVLRAERDGVDRTVMVYDLERIGRPFPEITAHQSCRIGRVARDEAAGLIAAEILLDAPLARGDTTIVEYALAHPGPPYSRGDDSYCRKFTTPVREFVLELRFDPRALPAYCELYSVDPEDQKTTRRKVEVNAAGEAHAVALDFGPGTFCVRWDWPRDRG</sequence>
<keyword evidence="2" id="KW-1185">Reference proteome</keyword>
<evidence type="ECO:0000313" key="2">
    <source>
        <dbReference type="Proteomes" id="UP001156441"/>
    </source>
</evidence>
<dbReference type="EMBL" id="JAFFZE010000009">
    <property type="protein sequence ID" value="MCT2583213.1"/>
    <property type="molecule type" value="Genomic_DNA"/>
</dbReference>
<dbReference type="RefSeq" id="WP_260190587.1">
    <property type="nucleotide sequence ID" value="NZ_JAFFZE010000009.1"/>
</dbReference>
<protein>
    <recommendedName>
        <fullName evidence="3">XRE family transcriptional regulator</fullName>
    </recommendedName>
</protein>
<reference evidence="1 2" key="1">
    <citation type="submission" date="2021-02" db="EMBL/GenBank/DDBJ databases">
        <title>Actinophytocola xerophila sp. nov., isolated from soil of cotton cropping field.</title>
        <authorList>
            <person name="Huang R."/>
            <person name="Chen X."/>
            <person name="Ge X."/>
            <person name="Liu W."/>
        </authorList>
    </citation>
    <scope>NUCLEOTIDE SEQUENCE [LARGE SCALE GENOMIC DNA]</scope>
    <source>
        <strain evidence="1 2">S1-96</strain>
    </source>
</reference>
<dbReference type="Proteomes" id="UP001156441">
    <property type="component" value="Unassembled WGS sequence"/>
</dbReference>
<evidence type="ECO:0008006" key="3">
    <source>
        <dbReference type="Google" id="ProtNLM"/>
    </source>
</evidence>
<evidence type="ECO:0000313" key="1">
    <source>
        <dbReference type="EMBL" id="MCT2583213.1"/>
    </source>
</evidence>